<reference evidence="1" key="1">
    <citation type="submission" date="2020-04" db="EMBL/GenBank/DDBJ databases">
        <title>Deep metagenomics examines the oral microbiome during advanced dental caries in children, revealing novel taxa and co-occurrences with host molecules.</title>
        <authorList>
            <person name="Baker J.L."/>
            <person name="Morton J.T."/>
            <person name="Dinis M."/>
            <person name="Alvarez R."/>
            <person name="Tran N.C."/>
            <person name="Knight R."/>
            <person name="Edlund A."/>
        </authorList>
    </citation>
    <scope>NUCLEOTIDE SEQUENCE</scope>
    <source>
        <strain evidence="1">JCVI_32_bin.14</strain>
    </source>
</reference>
<evidence type="ECO:0000313" key="1">
    <source>
        <dbReference type="EMBL" id="MBF1129978.1"/>
    </source>
</evidence>
<protein>
    <recommendedName>
        <fullName evidence="3">DUF2357 domain-containing protein</fullName>
    </recommendedName>
</protein>
<proteinExistence type="predicted"/>
<dbReference type="EMBL" id="JABZMK010000076">
    <property type="protein sequence ID" value="MBF1129978.1"/>
    <property type="molecule type" value="Genomic_DNA"/>
</dbReference>
<gene>
    <name evidence="1" type="ORF">HXL70_08070</name>
</gene>
<dbReference type="InterPro" id="IPR007505">
    <property type="entry name" value="PDDEXK_7"/>
</dbReference>
<comment type="caution">
    <text evidence="1">The sequence shown here is derived from an EMBL/GenBank/DDBJ whole genome shotgun (WGS) entry which is preliminary data.</text>
</comment>
<accession>A0A930FRW8</accession>
<organism evidence="1 2">
    <name type="scientific">Dialister invisus</name>
    <dbReference type="NCBI Taxonomy" id="218538"/>
    <lineage>
        <taxon>Bacteria</taxon>
        <taxon>Bacillati</taxon>
        <taxon>Bacillota</taxon>
        <taxon>Negativicutes</taxon>
        <taxon>Veillonellales</taxon>
        <taxon>Veillonellaceae</taxon>
        <taxon>Dialister</taxon>
    </lineage>
</organism>
<dbReference type="Proteomes" id="UP000757890">
    <property type="component" value="Unassembled WGS sequence"/>
</dbReference>
<evidence type="ECO:0000313" key="2">
    <source>
        <dbReference type="Proteomes" id="UP000757890"/>
    </source>
</evidence>
<dbReference type="AlphaFoldDB" id="A0A930FRW8"/>
<sequence>MITRSERSGEKRNRIFSPGRRNRREKKLPFRLSFITKGDGGRVYPFTRFVNGEEAVLEESAGVSLVENQDIWLRFDGPPDFRFTMDGLDVVTLPHAEKIDGQSYLRPGWKGEPFLLFEGRDFPLVPGYYVITVTGAGKIWRGLLEITPKFMGRQSWQAMREELVEEIKDLSFDFMKRSIHISRSMEGELGLKSAMLLRFYAISEESDRVVQVLGELARTANSRIVRKQGVVRSNRDAAGAHIRCASGKSREGTPVLPVICSEVTWNVAENRFAKAILQKLDENLRSFVQEIDDHARRLGKVQDANAGYYKNRDFKNGANALSHFEKYRARAVHIRNAIRMVAEATWFHEAESGMPETLPMTVFLDPRYSLLYRLYRNLKNPADSLSVSSFYQFQWKRTDKLYELWCFLQFIKALEEKGWDLATGPAVVQEDGKYRLSSLEEGTEITLSRNDEKIRLIYDGTVPQHASDTDRETDPLYTNNVHRRPDLRMDYYRNGAYYGSLVADFKYRDIFFLWRDAARSAGIRTQFNAYRDMNTKFYRGMEESDSIRNSRPVKEVWAVFPKEIPPRGDEDFSLRFISLAPGLKANGNLAEMVERYIVSLNEN</sequence>
<evidence type="ECO:0008006" key="3">
    <source>
        <dbReference type="Google" id="ProtNLM"/>
    </source>
</evidence>
<name>A0A930FRW8_9FIRM</name>
<dbReference type="Pfam" id="PF04411">
    <property type="entry name" value="PDDEXK_7"/>
    <property type="match status" value="1"/>
</dbReference>